<dbReference type="InterPro" id="IPR055201">
    <property type="entry name" value="IHF-like_H2TH"/>
</dbReference>
<evidence type="ECO:0000313" key="3">
    <source>
        <dbReference type="EMBL" id="THG33057.1"/>
    </source>
</evidence>
<dbReference type="AlphaFoldDB" id="A0A4V3WTS5"/>
<dbReference type="Pfam" id="PF22525">
    <property type="entry name" value="H2TH_5"/>
    <property type="match status" value="1"/>
</dbReference>
<dbReference type="EMBL" id="SSSM01000001">
    <property type="protein sequence ID" value="THG33057.1"/>
    <property type="molecule type" value="Genomic_DNA"/>
</dbReference>
<accession>A0A4V3WTS5</accession>
<feature type="region of interest" description="Disordered" evidence="1">
    <location>
        <begin position="108"/>
        <end position="145"/>
    </location>
</feature>
<feature type="domain" description="Integration host factor-like helix-two turn-helix" evidence="2">
    <location>
        <begin position="33"/>
        <end position="97"/>
    </location>
</feature>
<name>A0A4V3WTS5_9MICO</name>
<dbReference type="NCBIfam" id="NF041260">
    <property type="entry name" value="actino_IHF"/>
    <property type="match status" value="1"/>
</dbReference>
<dbReference type="Gene3D" id="1.10.8.50">
    <property type="match status" value="1"/>
</dbReference>
<dbReference type="Proteomes" id="UP000309133">
    <property type="component" value="Unassembled WGS sequence"/>
</dbReference>
<proteinExistence type="predicted"/>
<dbReference type="InterPro" id="IPR047806">
    <property type="entry name" value="IHF_actinobact"/>
</dbReference>
<gene>
    <name evidence="3" type="ORF">E6C64_01460</name>
</gene>
<keyword evidence="4" id="KW-1185">Reference proteome</keyword>
<dbReference type="RefSeq" id="WP_136425838.1">
    <property type="nucleotide sequence ID" value="NZ_SSSM01000001.1"/>
</dbReference>
<evidence type="ECO:0000259" key="2">
    <source>
        <dbReference type="Pfam" id="PF22525"/>
    </source>
</evidence>
<evidence type="ECO:0000313" key="4">
    <source>
        <dbReference type="Proteomes" id="UP000309133"/>
    </source>
</evidence>
<organism evidence="3 4">
    <name type="scientific">Naasia lichenicola</name>
    <dbReference type="NCBI Taxonomy" id="2565933"/>
    <lineage>
        <taxon>Bacteria</taxon>
        <taxon>Bacillati</taxon>
        <taxon>Actinomycetota</taxon>
        <taxon>Actinomycetes</taxon>
        <taxon>Micrococcales</taxon>
        <taxon>Microbacteriaceae</taxon>
        <taxon>Naasia</taxon>
    </lineage>
</organism>
<dbReference type="OrthoDB" id="3197442at2"/>
<reference evidence="3 4" key="1">
    <citation type="submission" date="2019-04" db="EMBL/GenBank/DDBJ databases">
        <authorList>
            <person name="Jiang L."/>
        </authorList>
    </citation>
    <scope>NUCLEOTIDE SEQUENCE [LARGE SCALE GENOMIC DNA]</scope>
    <source>
        <strain evidence="3 4">YIM 131853</strain>
    </source>
</reference>
<evidence type="ECO:0000256" key="1">
    <source>
        <dbReference type="SAM" id="MobiDB-lite"/>
    </source>
</evidence>
<sequence>MKPPEVDRIAGSRAAVAARRARAEVKRQVASGDRTASEVLDAATAENPAEATLRVSELIASIPWLGPTRTARIMTDLGIAQSKRVGGLGVHQKERLRAFLVERQQLVDRHRAGERATVNAGGGGDHDGSDGSGRSADGDQPASGE</sequence>
<protein>
    <recommendedName>
        <fullName evidence="2">Integration host factor-like helix-two turn-helix domain-containing protein</fullName>
    </recommendedName>
</protein>
<comment type="caution">
    <text evidence="3">The sequence shown here is derived from an EMBL/GenBank/DDBJ whole genome shotgun (WGS) entry which is preliminary data.</text>
</comment>